<sequence length="302" mass="33463">MSTNKVTSPPVETGSALTSLKKMGSTYQFDATAAAFQPASLKIHPSNQPNFPRIRPTRWRVQCKWTLACVDNCRYGRKCLWGHEGDEYLDEPGVKHTFKSEIDHDQTRYDQVAFYNPGEYSTYSTSGYSVQQNSNYGIHQYVNGSMPDFSWVDGAANVDGCLDMKNYPVFEYADTQVQDPAGFYGDTSVFDPENIYGDGHTESQSGNQVGTSTGSIKKKKKHNKKFKKAAAKPIGDMIERAGMDGMALTKEQLQNVQARGAHFEMDGGQIEKQLQDLQIKDAGFGKSLEKTAVSATDDKTAI</sequence>
<feature type="compositionally biased region" description="Polar residues" evidence="1">
    <location>
        <begin position="202"/>
        <end position="215"/>
    </location>
</feature>
<organism evidence="2 3">
    <name type="scientific">Discina gigas</name>
    <dbReference type="NCBI Taxonomy" id="1032678"/>
    <lineage>
        <taxon>Eukaryota</taxon>
        <taxon>Fungi</taxon>
        <taxon>Dikarya</taxon>
        <taxon>Ascomycota</taxon>
        <taxon>Pezizomycotina</taxon>
        <taxon>Pezizomycetes</taxon>
        <taxon>Pezizales</taxon>
        <taxon>Discinaceae</taxon>
        <taxon>Discina</taxon>
    </lineage>
</organism>
<evidence type="ECO:0000313" key="3">
    <source>
        <dbReference type="Proteomes" id="UP001447188"/>
    </source>
</evidence>
<keyword evidence="3" id="KW-1185">Reference proteome</keyword>
<feature type="region of interest" description="Disordered" evidence="1">
    <location>
        <begin position="199"/>
        <end position="222"/>
    </location>
</feature>
<proteinExistence type="predicted"/>
<comment type="caution">
    <text evidence="2">The sequence shown here is derived from an EMBL/GenBank/DDBJ whole genome shotgun (WGS) entry which is preliminary data.</text>
</comment>
<gene>
    <name evidence="2" type="ORF">Q9L58_008506</name>
</gene>
<reference evidence="2 3" key="1">
    <citation type="submission" date="2024-02" db="EMBL/GenBank/DDBJ databases">
        <title>Discinaceae phylogenomics.</title>
        <authorList>
            <person name="Dirks A.C."/>
            <person name="James T.Y."/>
        </authorList>
    </citation>
    <scope>NUCLEOTIDE SEQUENCE [LARGE SCALE GENOMIC DNA]</scope>
    <source>
        <strain evidence="2 3">ACD0624</strain>
    </source>
</reference>
<evidence type="ECO:0000313" key="2">
    <source>
        <dbReference type="EMBL" id="KAL0632616.1"/>
    </source>
</evidence>
<evidence type="ECO:0000256" key="1">
    <source>
        <dbReference type="SAM" id="MobiDB-lite"/>
    </source>
</evidence>
<evidence type="ECO:0008006" key="4">
    <source>
        <dbReference type="Google" id="ProtNLM"/>
    </source>
</evidence>
<protein>
    <recommendedName>
        <fullName evidence="4">C3H1-type domain-containing protein</fullName>
    </recommendedName>
</protein>
<dbReference type="EMBL" id="JBBBZM010000160">
    <property type="protein sequence ID" value="KAL0632616.1"/>
    <property type="molecule type" value="Genomic_DNA"/>
</dbReference>
<name>A0ABR3G9J7_9PEZI</name>
<dbReference type="Proteomes" id="UP001447188">
    <property type="component" value="Unassembled WGS sequence"/>
</dbReference>
<accession>A0ABR3G9J7</accession>